<evidence type="ECO:0000256" key="1">
    <source>
        <dbReference type="ARBA" id="ARBA00022574"/>
    </source>
</evidence>
<dbReference type="SUPFAM" id="SSF52540">
    <property type="entry name" value="P-loop containing nucleoside triphosphate hydrolases"/>
    <property type="match status" value="1"/>
</dbReference>
<dbReference type="InterPro" id="IPR019775">
    <property type="entry name" value="WD40_repeat_CS"/>
</dbReference>
<dbReference type="PRINTS" id="PR00320">
    <property type="entry name" value="GPROTEINBRPT"/>
</dbReference>
<keyword evidence="5" id="KW-1133">Transmembrane helix</keyword>
<dbReference type="PROSITE" id="PS50082">
    <property type="entry name" value="WD_REPEATS_2"/>
    <property type="match status" value="3"/>
</dbReference>
<dbReference type="PROSITE" id="PS50294">
    <property type="entry name" value="WD_REPEATS_REGION"/>
    <property type="match status" value="2"/>
</dbReference>
<dbReference type="InterPro" id="IPR049052">
    <property type="entry name" value="nSTAND1"/>
</dbReference>
<keyword evidence="1 3" id="KW-0853">WD repeat</keyword>
<evidence type="ECO:0000259" key="6">
    <source>
        <dbReference type="SMART" id="SM00530"/>
    </source>
</evidence>
<dbReference type="CDD" id="cd00093">
    <property type="entry name" value="HTH_XRE"/>
    <property type="match status" value="1"/>
</dbReference>
<dbReference type="SMART" id="SM00530">
    <property type="entry name" value="HTH_XRE"/>
    <property type="match status" value="1"/>
</dbReference>
<evidence type="ECO:0000256" key="2">
    <source>
        <dbReference type="ARBA" id="ARBA00022737"/>
    </source>
</evidence>
<accession>A0ABQ3CLJ9</accession>
<name>A0ABQ3CLJ9_9ACTN</name>
<proteinExistence type="predicted"/>
<dbReference type="InterPro" id="IPR011047">
    <property type="entry name" value="Quinoprotein_ADH-like_sf"/>
</dbReference>
<dbReference type="RefSeq" id="WP_189884507.1">
    <property type="nucleotide sequence ID" value="NZ_BMVN01000005.1"/>
</dbReference>
<evidence type="ECO:0000313" key="7">
    <source>
        <dbReference type="EMBL" id="GHA16045.1"/>
    </source>
</evidence>
<dbReference type="InterPro" id="IPR027417">
    <property type="entry name" value="P-loop_NTPase"/>
</dbReference>
<dbReference type="Gene3D" id="3.40.50.300">
    <property type="entry name" value="P-loop containing nucleotide triphosphate hydrolases"/>
    <property type="match status" value="1"/>
</dbReference>
<feature type="repeat" description="WD" evidence="3">
    <location>
        <begin position="1212"/>
        <end position="1253"/>
    </location>
</feature>
<dbReference type="Proteomes" id="UP000653644">
    <property type="component" value="Unassembled WGS sequence"/>
</dbReference>
<feature type="transmembrane region" description="Helical" evidence="5">
    <location>
        <begin position="512"/>
        <end position="534"/>
    </location>
</feature>
<keyword evidence="2" id="KW-0677">Repeat</keyword>
<dbReference type="PANTHER" id="PTHR19879">
    <property type="entry name" value="TRANSCRIPTION INITIATION FACTOR TFIID"/>
    <property type="match status" value="1"/>
</dbReference>
<feature type="repeat" description="WD" evidence="3">
    <location>
        <begin position="1131"/>
        <end position="1154"/>
    </location>
</feature>
<evidence type="ECO:0000256" key="4">
    <source>
        <dbReference type="SAM" id="MobiDB-lite"/>
    </source>
</evidence>
<evidence type="ECO:0000256" key="5">
    <source>
        <dbReference type="SAM" id="Phobius"/>
    </source>
</evidence>
<dbReference type="SMART" id="SM00320">
    <property type="entry name" value="WD40"/>
    <property type="match status" value="9"/>
</dbReference>
<feature type="region of interest" description="Disordered" evidence="4">
    <location>
        <begin position="602"/>
        <end position="624"/>
    </location>
</feature>
<protein>
    <recommendedName>
        <fullName evidence="6">HTH cro/C1-type domain-containing protein</fullName>
    </recommendedName>
</protein>
<dbReference type="InterPro" id="IPR015943">
    <property type="entry name" value="WD40/YVTN_repeat-like_dom_sf"/>
</dbReference>
<feature type="domain" description="HTH cro/C1-type" evidence="6">
    <location>
        <begin position="22"/>
        <end position="78"/>
    </location>
</feature>
<evidence type="ECO:0000256" key="3">
    <source>
        <dbReference type="PROSITE-ProRule" id="PRU00221"/>
    </source>
</evidence>
<dbReference type="Pfam" id="PF20703">
    <property type="entry name" value="nSTAND1"/>
    <property type="match status" value="1"/>
</dbReference>
<reference evidence="8" key="1">
    <citation type="journal article" date="2019" name="Int. J. Syst. Evol. Microbiol.">
        <title>The Global Catalogue of Microorganisms (GCM) 10K type strain sequencing project: providing services to taxonomists for standard genome sequencing and annotation.</title>
        <authorList>
            <consortium name="The Broad Institute Genomics Platform"/>
            <consortium name="The Broad Institute Genome Sequencing Center for Infectious Disease"/>
            <person name="Wu L."/>
            <person name="Ma J."/>
        </authorList>
    </citation>
    <scope>NUCLEOTIDE SEQUENCE [LARGE SCALE GENOMIC DNA]</scope>
    <source>
        <strain evidence="8">JCM 4733</strain>
    </source>
</reference>
<feature type="repeat" description="WD" evidence="3">
    <location>
        <begin position="1173"/>
        <end position="1207"/>
    </location>
</feature>
<evidence type="ECO:0000313" key="8">
    <source>
        <dbReference type="Proteomes" id="UP000653644"/>
    </source>
</evidence>
<dbReference type="InterPro" id="IPR001680">
    <property type="entry name" value="WD40_rpt"/>
</dbReference>
<feature type="region of interest" description="Disordered" evidence="4">
    <location>
        <begin position="1026"/>
        <end position="1045"/>
    </location>
</feature>
<sequence length="1281" mass="136538">MAGRRENPVDPTAGPVARFAAELRKVRSEAGNPTYRVMAQRTGQGASTLSQAAAGDRLPTLPVVLAYVRACGGDPEQWETRWREVAAEVAAEPRAEDEDAGAPYRGLARFEPGDADLFFGRDQLTDRLLELAASRRFTAVFGPSGSGKSSLLRAGLIPRLRTPAVDRPRPAALRVLTPGAHPMRTHDRRLVPDDDAGDTWLIVDQFEELYTLCSDPAERDRFIDRLLTATGPAGRLRVVIAVRADFLGRCAEHAGLTSALQDGSVLVGPMTRDELREAVVRPAQTGGLIVERSLTARILDEVEGEPGALPLMSHALLETWHRRKGRALTEAAYDGAGGLHGAVARTAESVYSRLSPGQAEAARRVLLRLIAPGDGTQDTRRPVSRAEIGADSPGDSATVLERLARARLVTLDHDTVDLAHEALITAWPRLRGWIDADRERLRAHRRLTEAAQAWDALNRDAGALYRGTRLAATEEAFTDRGDLTGLENAFLTASVEARLGEQRAAARTTRRLRSLVAGLTALVLVAAAAAVVAFQQRATARTQRAVAVSRQIAAEAEQLRGTHLPPQVQNVSLAAQLDIASYRMRRSPRTYTSLLGAANSPLFSETPDRSGSADGDSSGGSGRVAADASRHLLALAEADGAVRLWTMRDASHPTPVGRSLRGSVVALSADGSLLAAEDDTDGRLRLWDTSDPRHPVGLATFELPGDTVGNTVALSPDGRLLAAGGQRVYLWDLHDPGHPAPLDRSLPGDLPAFSPHGHLLATASIGSGTARLWTTADPTRPRALGTLHLGSAPQDVVFRPDGRMLAVEDDGLVRLWDIADPRHPERRSTPLETADGSEAAAVAFSPDGGTAAVAGDNGVQLWDTPDDREPTRLGEPLGQTSYNGIAVIFGRDRYSLITDDRVIRVWTLPPVLTECFEGSVGGTSPDGRSMVTTCGPEEVRLWDTSEGRHPRRLGALPGTYAVFAPRGRLLAVAEPHGGTRLWDVGDSAHPRRLGRTSVRRDRVIGAVSFSADGRVMAEVEQQPLKAFPLDGTGTGSGSAESGGGTNLVFGETQSESESRIRLWDVGDPGRPRLLGTADPHEEYAPDEPSLALSPDGRSLAVADSTGKVKLWDTHDPSHPAPVAGALTGNLVAFAPRGHTLAVATADGTLRLWTVARAARPRPLSAPTDSAGLVSALAFGPDGRTLATGTTDGMIRLWDVTDPARPSTTGDALVGHTGAVDRAVLGPAGHTLATSGEDGTIRLWDLDIDRVVHHICDTTGNALSRAQWRHRLGSLSYRPPCT</sequence>
<dbReference type="SUPFAM" id="SSF50998">
    <property type="entry name" value="Quinoprotein alcohol dehydrogenase-like"/>
    <property type="match status" value="2"/>
</dbReference>
<organism evidence="7 8">
    <name type="scientific">Streptomyces canarius</name>
    <dbReference type="NCBI Taxonomy" id="285453"/>
    <lineage>
        <taxon>Bacteria</taxon>
        <taxon>Bacillati</taxon>
        <taxon>Actinomycetota</taxon>
        <taxon>Actinomycetes</taxon>
        <taxon>Kitasatosporales</taxon>
        <taxon>Streptomycetaceae</taxon>
        <taxon>Streptomyces</taxon>
    </lineage>
</organism>
<dbReference type="PROSITE" id="PS00678">
    <property type="entry name" value="WD_REPEATS_1"/>
    <property type="match status" value="2"/>
</dbReference>
<gene>
    <name evidence="7" type="ORF">GCM10010345_21080</name>
</gene>
<dbReference type="InterPro" id="IPR020472">
    <property type="entry name" value="WD40_PAC1"/>
</dbReference>
<dbReference type="EMBL" id="BMVN01000005">
    <property type="protein sequence ID" value="GHA16045.1"/>
    <property type="molecule type" value="Genomic_DNA"/>
</dbReference>
<feature type="region of interest" description="Disordered" evidence="4">
    <location>
        <begin position="1076"/>
        <end position="1096"/>
    </location>
</feature>
<dbReference type="Pfam" id="PF00400">
    <property type="entry name" value="WD40"/>
    <property type="match status" value="6"/>
</dbReference>
<dbReference type="PANTHER" id="PTHR19879:SF9">
    <property type="entry name" value="TRANSCRIPTION INITIATION FACTOR TFIID SUBUNIT 5"/>
    <property type="match status" value="1"/>
</dbReference>
<keyword evidence="5" id="KW-0812">Transmembrane</keyword>
<feature type="compositionally biased region" description="Gly residues" evidence="4">
    <location>
        <begin position="1032"/>
        <end position="1045"/>
    </location>
</feature>
<keyword evidence="8" id="KW-1185">Reference proteome</keyword>
<dbReference type="Gene3D" id="2.130.10.10">
    <property type="entry name" value="YVTN repeat-like/Quinoprotein amine dehydrogenase"/>
    <property type="match status" value="4"/>
</dbReference>
<dbReference type="InterPro" id="IPR001387">
    <property type="entry name" value="Cro/C1-type_HTH"/>
</dbReference>
<keyword evidence="5" id="KW-0472">Membrane</keyword>
<comment type="caution">
    <text evidence="7">The sequence shown here is derived from an EMBL/GenBank/DDBJ whole genome shotgun (WGS) entry which is preliminary data.</text>
</comment>